<dbReference type="Pfam" id="PF12697">
    <property type="entry name" value="Abhydrolase_6"/>
    <property type="match status" value="1"/>
</dbReference>
<organism evidence="5 6">
    <name type="scientific">Pendulispora rubella</name>
    <dbReference type="NCBI Taxonomy" id="2741070"/>
    <lineage>
        <taxon>Bacteria</taxon>
        <taxon>Pseudomonadati</taxon>
        <taxon>Myxococcota</taxon>
        <taxon>Myxococcia</taxon>
        <taxon>Myxococcales</taxon>
        <taxon>Sorangiineae</taxon>
        <taxon>Pendulisporaceae</taxon>
        <taxon>Pendulispora</taxon>
    </lineage>
</organism>
<dbReference type="SUPFAM" id="SSF53474">
    <property type="entry name" value="alpha/beta-Hydrolases"/>
    <property type="match status" value="1"/>
</dbReference>
<protein>
    <recommendedName>
        <fullName evidence="3">2-succinyl-6-hydroxy-2,4-cyclohexadiene-1-carboxylate synthase</fullName>
        <ecNumber evidence="3">4.2.99.20</ecNumber>
    </recommendedName>
</protein>
<dbReference type="Gene3D" id="3.40.50.1820">
    <property type="entry name" value="alpha/beta hydrolase"/>
    <property type="match status" value="1"/>
</dbReference>
<dbReference type="NCBIfam" id="TIGR03695">
    <property type="entry name" value="menH_SHCHC"/>
    <property type="match status" value="1"/>
</dbReference>
<keyword evidence="6" id="KW-1185">Reference proteome</keyword>
<dbReference type="PANTHER" id="PTHR42916:SF1">
    <property type="entry name" value="PROTEIN PHYLLO, CHLOROPLASTIC"/>
    <property type="match status" value="1"/>
</dbReference>
<dbReference type="InterPro" id="IPR029058">
    <property type="entry name" value="AB_hydrolase_fold"/>
</dbReference>
<evidence type="ECO:0000256" key="2">
    <source>
        <dbReference type="ARBA" id="ARBA00023239"/>
    </source>
</evidence>
<reference evidence="5" key="1">
    <citation type="submission" date="2021-12" db="EMBL/GenBank/DDBJ databases">
        <title>Discovery of the Pendulisporaceae a myxobacterial family with distinct sporulation behavior and unique specialized metabolism.</title>
        <authorList>
            <person name="Garcia R."/>
            <person name="Popoff A."/>
            <person name="Bader C.D."/>
            <person name="Loehr J."/>
            <person name="Walesch S."/>
            <person name="Walt C."/>
            <person name="Boldt J."/>
            <person name="Bunk B."/>
            <person name="Haeckl F.J.F.P.J."/>
            <person name="Gunesch A.P."/>
            <person name="Birkelbach J."/>
            <person name="Nuebel U."/>
            <person name="Pietschmann T."/>
            <person name="Bach T."/>
            <person name="Mueller R."/>
        </authorList>
    </citation>
    <scope>NUCLEOTIDE SEQUENCE</scope>
    <source>
        <strain evidence="5">MSr11367</strain>
    </source>
</reference>
<dbReference type="PANTHER" id="PTHR42916">
    <property type="entry name" value="2-SUCCINYL-5-ENOLPYRUVYL-6-HYDROXY-3-CYCLOHEXENE-1-CARBOXYLATE SYNTHASE"/>
    <property type="match status" value="1"/>
</dbReference>
<gene>
    <name evidence="5" type="primary">menH</name>
    <name evidence="5" type="ORF">LVJ94_30455</name>
</gene>
<dbReference type="EC" id="4.2.99.20" evidence="3"/>
<name>A0ABZ2KW84_9BACT</name>
<feature type="domain" description="AB hydrolase-1" evidence="4">
    <location>
        <begin position="7"/>
        <end position="245"/>
    </location>
</feature>
<dbReference type="Proteomes" id="UP001374803">
    <property type="component" value="Chromosome"/>
</dbReference>
<evidence type="ECO:0000256" key="3">
    <source>
        <dbReference type="NCBIfam" id="TIGR03695"/>
    </source>
</evidence>
<proteinExistence type="predicted"/>
<sequence>MSSRAPLLLLHGFAGGPFAWDRVVTSLHPDRRVLRPALLGHDVESTAALGAAGFEGEVERMAELVRQADWQDVHVCGYSLGGRVALGLLVQHPELFARATVIGAHPGLATERERSERLASDARWIALLRQRGCEAFLEAWEAQPLFASQQRLPEELRDAQRAARRLHSVNGLASAMDHLGLARMPNYGERLGEIRIPVTLMVGEEDTKFRAVAGDMASRMADVRLEIVPGAGHNVVLENPAAVARVLE</sequence>
<dbReference type="EMBL" id="CP089983">
    <property type="protein sequence ID" value="WXB01230.1"/>
    <property type="molecule type" value="Genomic_DNA"/>
</dbReference>
<accession>A0ABZ2KW84</accession>
<dbReference type="RefSeq" id="WP_394830840.1">
    <property type="nucleotide sequence ID" value="NZ_CP089929.1"/>
</dbReference>
<evidence type="ECO:0000256" key="1">
    <source>
        <dbReference type="ARBA" id="ARBA00022428"/>
    </source>
</evidence>
<evidence type="ECO:0000259" key="4">
    <source>
        <dbReference type="Pfam" id="PF12697"/>
    </source>
</evidence>
<dbReference type="InterPro" id="IPR022485">
    <property type="entry name" value="SHCHC_synthase_MenH"/>
</dbReference>
<evidence type="ECO:0000313" key="6">
    <source>
        <dbReference type="Proteomes" id="UP001374803"/>
    </source>
</evidence>
<dbReference type="InterPro" id="IPR000073">
    <property type="entry name" value="AB_hydrolase_1"/>
</dbReference>
<evidence type="ECO:0000313" key="5">
    <source>
        <dbReference type="EMBL" id="WXB01230.1"/>
    </source>
</evidence>
<keyword evidence="2 5" id="KW-0456">Lyase</keyword>
<keyword evidence="1" id="KW-0474">Menaquinone biosynthesis</keyword>
<dbReference type="GO" id="GO:0070205">
    <property type="term" value="F:2-succinyl-6-hydroxy-2,4-cyclohexadiene-1-carboxylate synthase activity"/>
    <property type="evidence" value="ECO:0007669"/>
    <property type="project" value="UniProtKB-EC"/>
</dbReference>